<dbReference type="Gene3D" id="1.10.260.40">
    <property type="entry name" value="lambda repressor-like DNA-binding domains"/>
    <property type="match status" value="1"/>
</dbReference>
<dbReference type="Proteomes" id="UP001596989">
    <property type="component" value="Unassembled WGS sequence"/>
</dbReference>
<keyword evidence="4" id="KW-1185">Reference proteome</keyword>
<evidence type="ECO:0000313" key="3">
    <source>
        <dbReference type="EMBL" id="MFD0957977.1"/>
    </source>
</evidence>
<dbReference type="CDD" id="cd00093">
    <property type="entry name" value="HTH_XRE"/>
    <property type="match status" value="1"/>
</dbReference>
<dbReference type="SMART" id="SM00530">
    <property type="entry name" value="HTH_XRE"/>
    <property type="match status" value="1"/>
</dbReference>
<dbReference type="InterPro" id="IPR001387">
    <property type="entry name" value="Cro/C1-type_HTH"/>
</dbReference>
<organism evidence="3 4">
    <name type="scientific">Paenibacillus chungangensis</name>
    <dbReference type="NCBI Taxonomy" id="696535"/>
    <lineage>
        <taxon>Bacteria</taxon>
        <taxon>Bacillati</taxon>
        <taxon>Bacillota</taxon>
        <taxon>Bacilli</taxon>
        <taxon>Bacillales</taxon>
        <taxon>Paenibacillaceae</taxon>
        <taxon>Paenibacillus</taxon>
    </lineage>
</organism>
<keyword evidence="1" id="KW-0238">DNA-binding</keyword>
<dbReference type="PANTHER" id="PTHR46797:SF1">
    <property type="entry name" value="METHYLPHOSPHONATE SYNTHASE"/>
    <property type="match status" value="1"/>
</dbReference>
<dbReference type="InterPro" id="IPR010982">
    <property type="entry name" value="Lambda_DNA-bd_dom_sf"/>
</dbReference>
<feature type="domain" description="HTH cro/C1-type" evidence="2">
    <location>
        <begin position="19"/>
        <end position="73"/>
    </location>
</feature>
<evidence type="ECO:0000259" key="2">
    <source>
        <dbReference type="PROSITE" id="PS50943"/>
    </source>
</evidence>
<dbReference type="PROSITE" id="PS50943">
    <property type="entry name" value="HTH_CROC1"/>
    <property type="match status" value="1"/>
</dbReference>
<comment type="caution">
    <text evidence="3">The sequence shown here is derived from an EMBL/GenBank/DDBJ whole genome shotgun (WGS) entry which is preliminary data.</text>
</comment>
<name>A0ABW3HKH0_9BACL</name>
<accession>A0ABW3HKH0</accession>
<sequence length="116" mass="13333">MARKNKDVQKIKIAIGQRLQGFRNHQGRTQEDVAHEADVHPSYITKLESGRTNWTIESLDNILNALQVSYSDLFHNIDESKSRIDNTVLIQIMKLLEGRSAEEQRKALQMLKALFS</sequence>
<gene>
    <name evidence="3" type="ORF">ACFQ2I_01090</name>
</gene>
<dbReference type="PANTHER" id="PTHR46797">
    <property type="entry name" value="HTH-TYPE TRANSCRIPTIONAL REGULATOR"/>
    <property type="match status" value="1"/>
</dbReference>
<dbReference type="InterPro" id="IPR050807">
    <property type="entry name" value="TransReg_Diox_bact_type"/>
</dbReference>
<protein>
    <submittedName>
        <fullName evidence="3">Helix-turn-helix domain-containing protein</fullName>
    </submittedName>
</protein>
<reference evidence="4" key="1">
    <citation type="journal article" date="2019" name="Int. J. Syst. Evol. Microbiol.">
        <title>The Global Catalogue of Microorganisms (GCM) 10K type strain sequencing project: providing services to taxonomists for standard genome sequencing and annotation.</title>
        <authorList>
            <consortium name="The Broad Institute Genomics Platform"/>
            <consortium name="The Broad Institute Genome Sequencing Center for Infectious Disease"/>
            <person name="Wu L."/>
            <person name="Ma J."/>
        </authorList>
    </citation>
    <scope>NUCLEOTIDE SEQUENCE [LARGE SCALE GENOMIC DNA]</scope>
    <source>
        <strain evidence="4">CCUG 59129</strain>
    </source>
</reference>
<evidence type="ECO:0000256" key="1">
    <source>
        <dbReference type="ARBA" id="ARBA00023125"/>
    </source>
</evidence>
<dbReference type="Pfam" id="PF01381">
    <property type="entry name" value="HTH_3"/>
    <property type="match status" value="1"/>
</dbReference>
<proteinExistence type="predicted"/>
<dbReference type="EMBL" id="JBHTJZ010000004">
    <property type="protein sequence ID" value="MFD0957977.1"/>
    <property type="molecule type" value="Genomic_DNA"/>
</dbReference>
<evidence type="ECO:0000313" key="4">
    <source>
        <dbReference type="Proteomes" id="UP001596989"/>
    </source>
</evidence>
<dbReference type="SUPFAM" id="SSF47413">
    <property type="entry name" value="lambda repressor-like DNA-binding domains"/>
    <property type="match status" value="1"/>
</dbReference>
<dbReference type="RefSeq" id="WP_377561603.1">
    <property type="nucleotide sequence ID" value="NZ_JBHTJZ010000004.1"/>
</dbReference>